<organism evidence="1 2">
    <name type="scientific">Cupriavidus taiwanensis</name>
    <dbReference type="NCBI Taxonomy" id="164546"/>
    <lineage>
        <taxon>Bacteria</taxon>
        <taxon>Pseudomonadati</taxon>
        <taxon>Pseudomonadota</taxon>
        <taxon>Betaproteobacteria</taxon>
        <taxon>Burkholderiales</taxon>
        <taxon>Burkholderiaceae</taxon>
        <taxon>Cupriavidus</taxon>
    </lineage>
</organism>
<keyword evidence="1" id="KW-0614">Plasmid</keyword>
<proteinExistence type="predicted"/>
<dbReference type="Proteomes" id="UP000255505">
    <property type="component" value="Plasmid III"/>
</dbReference>
<geneLocation type="plasmid" evidence="1">
    <name>III</name>
</geneLocation>
<evidence type="ECO:0000313" key="1">
    <source>
        <dbReference type="EMBL" id="SPK77721.1"/>
    </source>
</evidence>
<dbReference type="EMBL" id="LT991978">
    <property type="protein sequence ID" value="SPK77721.1"/>
    <property type="molecule type" value="Genomic_DNA"/>
</dbReference>
<reference evidence="1 2" key="1">
    <citation type="submission" date="2018-01" db="EMBL/GenBank/DDBJ databases">
        <authorList>
            <person name="Gaut B.S."/>
            <person name="Morton B.R."/>
            <person name="Clegg M.T."/>
            <person name="Duvall M.R."/>
        </authorList>
    </citation>
    <scope>NUCLEOTIDE SEQUENCE [LARGE SCALE GENOMIC DNA]</scope>
    <source>
        <strain evidence="1">Cupriavidus taiwanensis LMG 19425</strain>
        <plasmid evidence="2">Plasmid iii</plasmid>
    </source>
</reference>
<name>A0A375IUC9_9BURK</name>
<dbReference type="AlphaFoldDB" id="A0A375IUC9"/>
<sequence length="32" mass="3622">MPQRSQHRGMRSLYLRALAQLRATDISAAIIP</sequence>
<protein>
    <submittedName>
        <fullName evidence="1">Uncharacterized protein</fullName>
    </submittedName>
</protein>
<evidence type="ECO:0000313" key="2">
    <source>
        <dbReference type="Proteomes" id="UP000255505"/>
    </source>
</evidence>
<gene>
    <name evidence="1" type="ORF">CT19425_P70061</name>
</gene>
<accession>A0A375IUC9</accession>